<dbReference type="Pfam" id="PF14559">
    <property type="entry name" value="TPR_19"/>
    <property type="match status" value="1"/>
</dbReference>
<dbReference type="PANTHER" id="PTHR30383">
    <property type="entry name" value="THIOESTERASE 1/PROTEASE 1/LYSOPHOSPHOLIPASE L1"/>
    <property type="match status" value="1"/>
</dbReference>
<sequence>MKKKNSTPGKKAPFYFWIIMLSVPIVFFLLLEYTLRLLDYGYSTEMWSEVEGEYYTLNPEVGRRYFSSINIIPTSIGDVFRKEKTDSTYRIFVLGGSSAAGYPYMPMGSYSRYLRRRLELNYPHKEIEVINLSLTAVNSYTIKDFIGEVVKQQPDLILIYAGHNEYYGALGVGSLESFGSTTFSADILIFLNKFKTTQLIRDIIKQVSKLIFNKKAINSGTLMSQMAKEKVIPFNSEKYKEGLRQFSNNLEKIIRQTKSNNIPLIVSTVASNLKDQPPFISTEANGLPRADSIFTLAVERARYSNFKSADSLFRYAKDLDALRFRAPEELNGIIIDLAKKYNVSYIDSDSLLASSSPMKIIGDNLMTDHLHPTLEGQQLIGKLFYERIAHLKLLPEGTPKYPLEIQDSITRANFFFSELDSTIAVYRIKILKNDWPYNKTNKKLSYKELLKPHTFIDSVAYKVVANKLTWAEAQDLTARHFLNAGDVKKFVNHIGSLIYEYPYIKSNYILLETIAVDFLKQNKFREALEILTLHYSLKPDAFSTKWIGQIMLSDGNIKESIKYLEESHSYNPNDQQVMYNLAGAYALNQEYNKAKELTEQLIRINPTYPGIQNLYSQLLLNTR</sequence>
<dbReference type="PATRIC" id="fig|1191523.3.peg.2122"/>
<evidence type="ECO:0000256" key="2">
    <source>
        <dbReference type="SAM" id="Phobius"/>
    </source>
</evidence>
<dbReference type="EMBL" id="CP003557">
    <property type="protein sequence ID" value="AFN75238.1"/>
    <property type="molecule type" value="Genomic_DNA"/>
</dbReference>
<evidence type="ECO:0000256" key="1">
    <source>
        <dbReference type="PROSITE-ProRule" id="PRU00339"/>
    </source>
</evidence>
<keyword evidence="2" id="KW-0472">Membrane</keyword>
<dbReference type="KEGG" id="mro:MROS_2006"/>
<dbReference type="OrthoDB" id="239390at2"/>
<dbReference type="InterPro" id="IPR011990">
    <property type="entry name" value="TPR-like_helical_dom_sf"/>
</dbReference>
<evidence type="ECO:0000313" key="4">
    <source>
        <dbReference type="EMBL" id="AFN75238.1"/>
    </source>
</evidence>
<dbReference type="InterPro" id="IPR013830">
    <property type="entry name" value="SGNH_hydro"/>
</dbReference>
<dbReference type="Gene3D" id="1.25.40.10">
    <property type="entry name" value="Tetratricopeptide repeat domain"/>
    <property type="match status" value="1"/>
</dbReference>
<dbReference type="Proteomes" id="UP000009011">
    <property type="component" value="Chromosome"/>
</dbReference>
<dbReference type="SUPFAM" id="SSF48452">
    <property type="entry name" value="TPR-like"/>
    <property type="match status" value="1"/>
</dbReference>
<dbReference type="InterPro" id="IPR019734">
    <property type="entry name" value="TPR_rpt"/>
</dbReference>
<evidence type="ECO:0000313" key="5">
    <source>
        <dbReference type="Proteomes" id="UP000009011"/>
    </source>
</evidence>
<dbReference type="eggNOG" id="COG4783">
    <property type="taxonomic scope" value="Bacteria"/>
</dbReference>
<evidence type="ECO:0000259" key="3">
    <source>
        <dbReference type="Pfam" id="PF13472"/>
    </source>
</evidence>
<proteinExistence type="predicted"/>
<dbReference type="AlphaFoldDB" id="I7A1X0"/>
<dbReference type="eggNOG" id="COG2755">
    <property type="taxonomic scope" value="Bacteria"/>
</dbReference>
<dbReference type="InterPro" id="IPR036514">
    <property type="entry name" value="SGNH_hydro_sf"/>
</dbReference>
<dbReference type="STRING" id="1191523.MROS_2006"/>
<dbReference type="PANTHER" id="PTHR30383:SF5">
    <property type="entry name" value="SGNH HYDROLASE-TYPE ESTERASE DOMAIN-CONTAINING PROTEIN"/>
    <property type="match status" value="1"/>
</dbReference>
<dbReference type="Pfam" id="PF13472">
    <property type="entry name" value="Lipase_GDSL_2"/>
    <property type="match status" value="1"/>
</dbReference>
<keyword evidence="2" id="KW-1133">Transmembrane helix</keyword>
<feature type="repeat" description="TPR" evidence="1">
    <location>
        <begin position="575"/>
        <end position="608"/>
    </location>
</feature>
<dbReference type="PROSITE" id="PS50005">
    <property type="entry name" value="TPR"/>
    <property type="match status" value="1"/>
</dbReference>
<feature type="transmembrane region" description="Helical" evidence="2">
    <location>
        <begin position="12"/>
        <end position="31"/>
    </location>
</feature>
<organism evidence="4 5">
    <name type="scientific">Melioribacter roseus (strain DSM 23840 / JCM 17771 / VKM B-2668 / P3M-2)</name>
    <dbReference type="NCBI Taxonomy" id="1191523"/>
    <lineage>
        <taxon>Bacteria</taxon>
        <taxon>Pseudomonadati</taxon>
        <taxon>Ignavibacteriota</taxon>
        <taxon>Ignavibacteria</taxon>
        <taxon>Ignavibacteriales</taxon>
        <taxon>Melioribacteraceae</taxon>
        <taxon>Melioribacter</taxon>
    </lineage>
</organism>
<name>I7A1X0_MELRP</name>
<protein>
    <submittedName>
        <fullName evidence="4">Tetratricopeptide repeat domain protein</fullName>
    </submittedName>
</protein>
<dbReference type="RefSeq" id="WP_014856670.1">
    <property type="nucleotide sequence ID" value="NC_018178.1"/>
</dbReference>
<keyword evidence="1" id="KW-0802">TPR repeat</keyword>
<accession>I7A1X0</accession>
<keyword evidence="5" id="KW-1185">Reference proteome</keyword>
<feature type="domain" description="SGNH hydrolase-type esterase" evidence="3">
    <location>
        <begin position="93"/>
        <end position="379"/>
    </location>
</feature>
<dbReference type="HOGENOM" id="CLU_430706_0_0_10"/>
<keyword evidence="2" id="KW-0812">Transmembrane</keyword>
<dbReference type="InterPro" id="IPR051532">
    <property type="entry name" value="Ester_Hydrolysis_Enzymes"/>
</dbReference>
<dbReference type="GO" id="GO:0004622">
    <property type="term" value="F:phosphatidylcholine lysophospholipase activity"/>
    <property type="evidence" value="ECO:0007669"/>
    <property type="project" value="TreeGrafter"/>
</dbReference>
<gene>
    <name evidence="4" type="ordered locus">MROS_2006</name>
</gene>
<dbReference type="SUPFAM" id="SSF52266">
    <property type="entry name" value="SGNH hydrolase"/>
    <property type="match status" value="1"/>
</dbReference>
<dbReference type="Gene3D" id="3.40.50.1110">
    <property type="entry name" value="SGNH hydrolase"/>
    <property type="match status" value="1"/>
</dbReference>
<reference evidence="4 5" key="1">
    <citation type="journal article" date="2013" name="PLoS ONE">
        <title>Genomic analysis of Melioribacter roseus, facultatively anaerobic organotrophic bacterium representing a novel deep lineage within Bacteriodetes/Chlorobi group.</title>
        <authorList>
            <person name="Kadnikov V.V."/>
            <person name="Mardanov A.V."/>
            <person name="Podosokorskaya O.A."/>
            <person name="Gavrilov S.N."/>
            <person name="Kublanov I.V."/>
            <person name="Beletsky A.V."/>
            <person name="Bonch-Osmolovskaya E.A."/>
            <person name="Ravin N.V."/>
        </authorList>
    </citation>
    <scope>NUCLEOTIDE SEQUENCE [LARGE SCALE GENOMIC DNA]</scope>
    <source>
        <strain evidence="5">JCM 17771 / P3M-2</strain>
    </source>
</reference>